<dbReference type="SMART" id="SM00506">
    <property type="entry name" value="A1pp"/>
    <property type="match status" value="1"/>
</dbReference>
<proteinExistence type="predicted"/>
<protein>
    <recommendedName>
        <fullName evidence="1">Macro domain-containing protein</fullName>
    </recommendedName>
</protein>
<reference evidence="2" key="1">
    <citation type="submission" date="2023-08" db="EMBL/GenBank/DDBJ databases">
        <title>Reference Genome Resource for the Citrus Pathogen Phytophthora citrophthora.</title>
        <authorList>
            <person name="Moller H."/>
            <person name="Coetzee B."/>
            <person name="Rose L.J."/>
            <person name="Van Niekerk J.M."/>
        </authorList>
    </citation>
    <scope>NUCLEOTIDE SEQUENCE</scope>
    <source>
        <strain evidence="2">STE-U-9442</strain>
    </source>
</reference>
<dbReference type="AlphaFoldDB" id="A0AAD9G8F4"/>
<dbReference type="PANTHER" id="PTHR11106">
    <property type="entry name" value="GANGLIOSIDE INDUCED DIFFERENTIATION ASSOCIATED PROTEIN 2-RELATED"/>
    <property type="match status" value="1"/>
</dbReference>
<gene>
    <name evidence="2" type="ORF">P3T76_011888</name>
</gene>
<dbReference type="Proteomes" id="UP001259832">
    <property type="component" value="Unassembled WGS sequence"/>
</dbReference>
<evidence type="ECO:0000313" key="2">
    <source>
        <dbReference type="EMBL" id="KAK1933674.1"/>
    </source>
</evidence>
<comment type="caution">
    <text evidence="2">The sequence shown here is derived from an EMBL/GenBank/DDBJ whole genome shotgun (WGS) entry which is preliminary data.</text>
</comment>
<dbReference type="SUPFAM" id="SSF52949">
    <property type="entry name" value="Macro domain-like"/>
    <property type="match status" value="1"/>
</dbReference>
<dbReference type="EMBL" id="JASMQC010000028">
    <property type="protein sequence ID" value="KAK1933674.1"/>
    <property type="molecule type" value="Genomic_DNA"/>
</dbReference>
<name>A0AAD9G8F4_9STRA</name>
<sequence length="270" mass="30592">MVRVKTGVKRLFSTIKEKEDVCEDDWMTSNFNFEEEQNEWIEPPLEQETMDKPKLLVMRGDPTDWSTDAIVTDTNSLLNQNCGLREKIISKGGLSIQNQSNEWVYFQGEVPVGSAIWTTSGRLSSKVIIHTVGPNITNYRWPTPHHQFALRRAVRSALNVANSLHLTSVAIPALCTGLNRYPKYMAAREIVNECLAFCDTCPVTSLRLIVFMNEDEVTTSMFVQAMKDARQQRKMSVVTMTNETIETYGSFLDGSSEDYSPCNSDDLEIE</sequence>
<dbReference type="Pfam" id="PF01661">
    <property type="entry name" value="Macro"/>
    <property type="match status" value="1"/>
</dbReference>
<feature type="domain" description="Macro" evidence="1">
    <location>
        <begin position="42"/>
        <end position="230"/>
    </location>
</feature>
<organism evidence="2 3">
    <name type="scientific">Phytophthora citrophthora</name>
    <dbReference type="NCBI Taxonomy" id="4793"/>
    <lineage>
        <taxon>Eukaryota</taxon>
        <taxon>Sar</taxon>
        <taxon>Stramenopiles</taxon>
        <taxon>Oomycota</taxon>
        <taxon>Peronosporomycetes</taxon>
        <taxon>Peronosporales</taxon>
        <taxon>Peronosporaceae</taxon>
        <taxon>Phytophthora</taxon>
    </lineage>
</organism>
<evidence type="ECO:0000259" key="1">
    <source>
        <dbReference type="PROSITE" id="PS51154"/>
    </source>
</evidence>
<accession>A0AAD9G8F4</accession>
<dbReference type="InterPro" id="IPR002589">
    <property type="entry name" value="Macro_dom"/>
</dbReference>
<dbReference type="Gene3D" id="3.40.220.10">
    <property type="entry name" value="Leucine Aminopeptidase, subunit E, domain 1"/>
    <property type="match status" value="1"/>
</dbReference>
<dbReference type="InterPro" id="IPR043472">
    <property type="entry name" value="Macro_dom-like"/>
</dbReference>
<keyword evidence="3" id="KW-1185">Reference proteome</keyword>
<dbReference type="PANTHER" id="PTHR11106:SF111">
    <property type="entry name" value="MACRO DOMAIN-CONTAINING PROTEIN"/>
    <property type="match status" value="1"/>
</dbReference>
<dbReference type="PROSITE" id="PS51154">
    <property type="entry name" value="MACRO"/>
    <property type="match status" value="1"/>
</dbReference>
<evidence type="ECO:0000313" key="3">
    <source>
        <dbReference type="Proteomes" id="UP001259832"/>
    </source>
</evidence>